<feature type="domain" description="RNA polymerase sigma-70 region 2" evidence="1">
    <location>
        <begin position="6"/>
        <end position="73"/>
    </location>
</feature>
<dbReference type="EMBL" id="CP020773">
    <property type="protein sequence ID" value="ARJ50060.1"/>
    <property type="molecule type" value="Genomic_DNA"/>
</dbReference>
<dbReference type="AlphaFoldDB" id="A0AAC9RSN4"/>
<dbReference type="GO" id="GO:0006352">
    <property type="term" value="P:DNA-templated transcription initiation"/>
    <property type="evidence" value="ECO:0007669"/>
    <property type="project" value="InterPro"/>
</dbReference>
<reference evidence="2 3" key="1">
    <citation type="submission" date="2017-04" db="EMBL/GenBank/DDBJ databases">
        <authorList>
            <person name="Veseli I.A."/>
            <person name="Tang C."/>
            <person name="Pombert J.-F."/>
        </authorList>
    </citation>
    <scope>NUCLEOTIDE SEQUENCE [LARGE SCALE GENOMIC DNA]</scope>
    <source>
        <strain evidence="2 3">ATCC 700373</strain>
    </source>
</reference>
<dbReference type="GO" id="GO:0003700">
    <property type="term" value="F:DNA-binding transcription factor activity"/>
    <property type="evidence" value="ECO:0007669"/>
    <property type="project" value="InterPro"/>
</dbReference>
<evidence type="ECO:0000313" key="3">
    <source>
        <dbReference type="Proteomes" id="UP000242864"/>
    </source>
</evidence>
<proteinExistence type="predicted"/>
<dbReference type="InterPro" id="IPR007627">
    <property type="entry name" value="RNA_pol_sigma70_r2"/>
</dbReference>
<protein>
    <submittedName>
        <fullName evidence="2">RNA polymerase subunit sigma-70</fullName>
    </submittedName>
</protein>
<dbReference type="InterPro" id="IPR013325">
    <property type="entry name" value="RNA_pol_sigma_r2"/>
</dbReference>
<dbReference type="NCBIfam" id="TIGR02937">
    <property type="entry name" value="sigma70-ECF"/>
    <property type="match status" value="1"/>
</dbReference>
<sequence>MIFDTLYKQYYKLIHYLLHQHHISYNYEEYFQLLTIKLWELSMKYQPTFNQSFSTFVSYRLKFYLIDLLRQQSSQVPLVPMTSEIYEISDHTPVINHFILNDLILELSPAQQTWLHYFMEGYLQKEIQQRMCVSATTIRKYKSTTLLYLRQALTDENVQEGMNR</sequence>
<dbReference type="Proteomes" id="UP000242864">
    <property type="component" value="Chromosome"/>
</dbReference>
<organism evidence="2 3">
    <name type="scientific">Staphylococcus lutrae</name>
    <dbReference type="NCBI Taxonomy" id="155085"/>
    <lineage>
        <taxon>Bacteria</taxon>
        <taxon>Bacillati</taxon>
        <taxon>Bacillota</taxon>
        <taxon>Bacilli</taxon>
        <taxon>Bacillales</taxon>
        <taxon>Staphylococcaceae</taxon>
        <taxon>Staphylococcus</taxon>
    </lineage>
</organism>
<evidence type="ECO:0000259" key="1">
    <source>
        <dbReference type="Pfam" id="PF04542"/>
    </source>
</evidence>
<dbReference type="SUPFAM" id="SSF88946">
    <property type="entry name" value="Sigma2 domain of RNA polymerase sigma factors"/>
    <property type="match status" value="1"/>
</dbReference>
<dbReference type="Gene3D" id="1.10.1740.10">
    <property type="match status" value="1"/>
</dbReference>
<dbReference type="SUPFAM" id="SSF88659">
    <property type="entry name" value="Sigma3 and sigma4 domains of RNA polymerase sigma factors"/>
    <property type="match status" value="1"/>
</dbReference>
<gene>
    <name evidence="2" type="ORF">B5P37_01155</name>
</gene>
<keyword evidence="3" id="KW-1185">Reference proteome</keyword>
<evidence type="ECO:0000313" key="2">
    <source>
        <dbReference type="EMBL" id="ARJ50060.1"/>
    </source>
</evidence>
<dbReference type="RefSeq" id="WP_085236311.1">
    <property type="nucleotide sequence ID" value="NZ_CP020773.1"/>
</dbReference>
<dbReference type="Pfam" id="PF04542">
    <property type="entry name" value="Sigma70_r2"/>
    <property type="match status" value="1"/>
</dbReference>
<dbReference type="InterPro" id="IPR013324">
    <property type="entry name" value="RNA_pol_sigma_r3/r4-like"/>
</dbReference>
<dbReference type="KEGG" id="slz:B5P37_01155"/>
<name>A0AAC9RSN4_9STAP</name>
<dbReference type="InterPro" id="IPR014284">
    <property type="entry name" value="RNA_pol_sigma-70_dom"/>
</dbReference>
<accession>A0AAC9RSN4</accession>